<evidence type="ECO:0000313" key="1">
    <source>
        <dbReference type="EMBL" id="MDR7166237.1"/>
    </source>
</evidence>
<name>A0AAW8NFA0_PSEOX</name>
<gene>
    <name evidence="1" type="ORF">J2X12_004291</name>
</gene>
<evidence type="ECO:0000313" key="2">
    <source>
        <dbReference type="Proteomes" id="UP001262032"/>
    </source>
</evidence>
<comment type="caution">
    <text evidence="1">The sequence shown here is derived from an EMBL/GenBank/DDBJ whole genome shotgun (WGS) entry which is preliminary data.</text>
</comment>
<dbReference type="RefSeq" id="WP_310114775.1">
    <property type="nucleotide sequence ID" value="NZ_JAVDTN010000031.1"/>
</dbReference>
<reference evidence="1" key="1">
    <citation type="submission" date="2023-07" db="EMBL/GenBank/DDBJ databases">
        <title>Sorghum-associated microbial communities from plants grown in Nebraska, USA.</title>
        <authorList>
            <person name="Schachtman D."/>
        </authorList>
    </citation>
    <scope>NUCLEOTIDE SEQUENCE</scope>
    <source>
        <strain evidence="1">BE261</strain>
    </source>
</reference>
<dbReference type="AlphaFoldDB" id="A0AAW8NFA0"/>
<dbReference type="Proteomes" id="UP001262032">
    <property type="component" value="Unassembled WGS sequence"/>
</dbReference>
<protein>
    <submittedName>
        <fullName evidence="1">Uncharacterized protein</fullName>
    </submittedName>
</protein>
<dbReference type="GeneID" id="97424636"/>
<proteinExistence type="predicted"/>
<dbReference type="EMBL" id="JAVDWN010000034">
    <property type="protein sequence ID" value="MDR7166237.1"/>
    <property type="molecule type" value="Genomic_DNA"/>
</dbReference>
<organism evidence="1 2">
    <name type="scientific">Pseudarthrobacter oxydans</name>
    <name type="common">Arthrobacter oxydans</name>
    <dbReference type="NCBI Taxonomy" id="1671"/>
    <lineage>
        <taxon>Bacteria</taxon>
        <taxon>Bacillati</taxon>
        <taxon>Actinomycetota</taxon>
        <taxon>Actinomycetes</taxon>
        <taxon>Micrococcales</taxon>
        <taxon>Micrococcaceae</taxon>
        <taxon>Pseudarthrobacter</taxon>
    </lineage>
</organism>
<accession>A0AAW8NFA0</accession>
<sequence length="105" mass="11189">MAGADLAGDHTELEVSWAGDVARLVVDGTVVADRFWDGSPWIIETNDAGIRPGSDVRLQILPLAKDAQVGLPAGAQRRRDAVAGDLVSLDSLQLLQWAGWTEEPA</sequence>